<comment type="cofactor">
    <cofactor evidence="1 12 13 14">
        <name>pyridoxal 5'-phosphate</name>
        <dbReference type="ChEBI" id="CHEBI:597326"/>
    </cofactor>
</comment>
<keyword evidence="18" id="KW-1185">Reference proteome</keyword>
<dbReference type="GO" id="GO:0030170">
    <property type="term" value="F:pyridoxal phosphate binding"/>
    <property type="evidence" value="ECO:0007669"/>
    <property type="project" value="UniProtKB-UniRule"/>
</dbReference>
<dbReference type="PANTHER" id="PTHR43727:SF2">
    <property type="entry name" value="GROUP IV DECARBOXYLASE"/>
    <property type="match status" value="1"/>
</dbReference>
<evidence type="ECO:0000256" key="9">
    <source>
        <dbReference type="ARBA" id="ARBA00060983"/>
    </source>
</evidence>
<feature type="binding site" evidence="12">
    <location>
        <position position="273"/>
    </location>
    <ligand>
        <name>pyridoxal 5'-phosphate</name>
        <dbReference type="ChEBI" id="CHEBI:597326"/>
    </ligand>
</feature>
<evidence type="ECO:0000256" key="12">
    <source>
        <dbReference type="HAMAP-Rule" id="MF_02120"/>
    </source>
</evidence>
<evidence type="ECO:0000256" key="4">
    <source>
        <dbReference type="ARBA" id="ARBA00022898"/>
    </source>
</evidence>
<dbReference type="HAMAP" id="MF_02120">
    <property type="entry name" value="LysA"/>
    <property type="match status" value="1"/>
</dbReference>
<feature type="binding site" evidence="12">
    <location>
        <position position="406"/>
    </location>
    <ligand>
        <name>substrate</name>
    </ligand>
</feature>
<dbReference type="STRING" id="173990.SAMN05660691_03942"/>
<dbReference type="InterPro" id="IPR022644">
    <property type="entry name" value="De-COase2_N"/>
</dbReference>
<gene>
    <name evidence="12" type="primary">lysA</name>
    <name evidence="17" type="ORF">SAMN05660691_03942</name>
</gene>
<dbReference type="Pfam" id="PF02784">
    <property type="entry name" value="Orn_Arg_deC_N"/>
    <property type="match status" value="1"/>
</dbReference>
<sequence length="451" mass="49653">MVKKVRLPYHNRHLKWQNRSKTTLIQPNQRMNNVDHFNYQQNRLFAELQPLSSIAAEFGTPCYVYSRATIAQHYQAFASAASKHPHSLVCYAVKANSNLAILNLLAKLGSGFDIVSGGELRRVIAAGGDAKKVVFSGVAKTEDEMRFALELGIKCFNVESIAELDRLQLVASRIDKKAAISIRVNPDIDAKTHPYISTGLKANKFGIDILLARDIYRKAAGYSHLEVVGVDCHIGSQLTETQPFLDALEKLLTLIDDLAADGIALKHIDIGGGLGVTYDKETPPSPADYLGKVVERLKSYPQLELIMEPGRAIMANAGVLLTKVEFLKPGQEKNFAIVDAAMNDLIRPALYSAWQAIVPLEINSAAQPALYDIVGPVCETGDFLGKDRELAIVQGDLLAVRSAGAYGFTMSSNYNSRPRAAEVLVDGEKVHLIRAREQWQDLWRGEQVITD</sequence>
<dbReference type="Pfam" id="PF00278">
    <property type="entry name" value="Orn_DAP_Arg_deC"/>
    <property type="match status" value="1"/>
</dbReference>
<protein>
    <recommendedName>
        <fullName evidence="11 12">Diaminopimelate decarboxylase</fullName>
        <shortName evidence="12">DAP decarboxylase</shortName>
        <shortName evidence="12">DAPDC</shortName>
        <ecNumber evidence="10 12">4.1.1.20</ecNumber>
    </recommendedName>
</protein>
<dbReference type="FunFam" id="2.40.37.10:FF:000003">
    <property type="entry name" value="Diaminopimelate decarboxylase"/>
    <property type="match status" value="1"/>
</dbReference>
<keyword evidence="2 12" id="KW-0028">Amino-acid biosynthesis</keyword>
<comment type="subunit">
    <text evidence="12">Homodimer.</text>
</comment>
<dbReference type="NCBIfam" id="TIGR01048">
    <property type="entry name" value="lysA"/>
    <property type="match status" value="1"/>
</dbReference>
<feature type="domain" description="Orn/DAP/Arg decarboxylase 2 C-terminal" evidence="15">
    <location>
        <begin position="62"/>
        <end position="404"/>
    </location>
</feature>
<feature type="active site" description="Proton donor" evidence="13">
    <location>
        <position position="378"/>
    </location>
</feature>
<accession>A0A1H6NBN1</accession>
<comment type="function">
    <text evidence="12">Specifically catalyzes the decarboxylation of meso-diaminopimelate (meso-DAP) to L-lysine.</text>
</comment>
<evidence type="ECO:0000256" key="13">
    <source>
        <dbReference type="PIRSR" id="PIRSR600183-50"/>
    </source>
</evidence>
<dbReference type="InterPro" id="IPR009006">
    <property type="entry name" value="Ala_racemase/Decarboxylase_C"/>
</dbReference>
<evidence type="ECO:0000313" key="18">
    <source>
        <dbReference type="Proteomes" id="UP000199371"/>
    </source>
</evidence>
<dbReference type="GO" id="GO:0009089">
    <property type="term" value="P:lysine biosynthetic process via diaminopimelate"/>
    <property type="evidence" value="ECO:0007669"/>
    <property type="project" value="UniProtKB-UniRule"/>
</dbReference>
<feature type="binding site" evidence="12">
    <location>
        <position position="351"/>
    </location>
    <ligand>
        <name>substrate</name>
    </ligand>
</feature>
<keyword evidence="6 12" id="KW-0456">Lyase</keyword>
<comment type="similarity">
    <text evidence="9 12">Belongs to the Orn/Lys/Arg decarboxylase class-II family. LysA subfamily.</text>
</comment>
<evidence type="ECO:0000256" key="6">
    <source>
        <dbReference type="ARBA" id="ARBA00023239"/>
    </source>
</evidence>
<feature type="binding site" evidence="12">
    <location>
        <position position="311"/>
    </location>
    <ligand>
        <name>substrate</name>
    </ligand>
</feature>
<evidence type="ECO:0000256" key="14">
    <source>
        <dbReference type="RuleBase" id="RU003738"/>
    </source>
</evidence>
<evidence type="ECO:0000259" key="15">
    <source>
        <dbReference type="Pfam" id="PF00278"/>
    </source>
</evidence>
<keyword evidence="5 12" id="KW-0457">Lysine biosynthesis</keyword>
<evidence type="ECO:0000313" key="17">
    <source>
        <dbReference type="EMBL" id="SEI12347.1"/>
    </source>
</evidence>
<dbReference type="InterPro" id="IPR000183">
    <property type="entry name" value="Orn/DAP/Arg_de-COase"/>
</dbReference>
<evidence type="ECO:0000256" key="11">
    <source>
        <dbReference type="ARBA" id="ARBA00074972"/>
    </source>
</evidence>
<proteinExistence type="inferred from homology"/>
<evidence type="ECO:0000256" key="8">
    <source>
        <dbReference type="ARBA" id="ARBA00060643"/>
    </source>
</evidence>
<dbReference type="PRINTS" id="PR01179">
    <property type="entry name" value="ODADCRBXLASE"/>
</dbReference>
<evidence type="ECO:0000256" key="10">
    <source>
        <dbReference type="ARBA" id="ARBA00066427"/>
    </source>
</evidence>
<dbReference type="PANTHER" id="PTHR43727">
    <property type="entry name" value="DIAMINOPIMELATE DECARBOXYLASE"/>
    <property type="match status" value="1"/>
</dbReference>
<evidence type="ECO:0000256" key="3">
    <source>
        <dbReference type="ARBA" id="ARBA00022793"/>
    </source>
</evidence>
<reference evidence="18" key="1">
    <citation type="submission" date="2016-10" db="EMBL/GenBank/DDBJ databases">
        <authorList>
            <person name="Varghese N."/>
            <person name="Submissions S."/>
        </authorList>
    </citation>
    <scope>NUCLEOTIDE SEQUENCE [LARGE SCALE GENOMIC DNA]</scope>
    <source>
        <strain evidence="18">DSM 17616</strain>
    </source>
</reference>
<dbReference type="SUPFAM" id="SSF51419">
    <property type="entry name" value="PLP-binding barrel"/>
    <property type="match status" value="1"/>
</dbReference>
<dbReference type="SUPFAM" id="SSF50621">
    <property type="entry name" value="Alanine racemase C-terminal domain-like"/>
    <property type="match status" value="1"/>
</dbReference>
<evidence type="ECO:0000256" key="5">
    <source>
        <dbReference type="ARBA" id="ARBA00023154"/>
    </source>
</evidence>
<feature type="binding site" evidence="12">
    <location>
        <begin position="308"/>
        <end position="311"/>
    </location>
    <ligand>
        <name>pyridoxal 5'-phosphate</name>
        <dbReference type="ChEBI" id="CHEBI:597326"/>
    </ligand>
</feature>
<feature type="binding site" evidence="12">
    <location>
        <position position="406"/>
    </location>
    <ligand>
        <name>pyridoxal 5'-phosphate</name>
        <dbReference type="ChEBI" id="CHEBI:597326"/>
    </ligand>
</feature>
<evidence type="ECO:0000259" key="16">
    <source>
        <dbReference type="Pfam" id="PF02784"/>
    </source>
</evidence>
<keyword evidence="4 12" id="KW-0663">Pyridoxal phosphate</keyword>
<evidence type="ECO:0000256" key="7">
    <source>
        <dbReference type="ARBA" id="ARBA00050464"/>
    </source>
</evidence>
<dbReference type="InterPro" id="IPR022653">
    <property type="entry name" value="De-COase2_pyr-phos_BS"/>
</dbReference>
<comment type="pathway">
    <text evidence="8 12 14">Amino-acid biosynthesis; L-lysine biosynthesis via DAP pathway; L-lysine from DL-2,6-diaminopimelate: step 1/1.</text>
</comment>
<organism evidence="17 18">
    <name type="scientific">Rheinheimera pacifica</name>
    <dbReference type="NCBI Taxonomy" id="173990"/>
    <lineage>
        <taxon>Bacteria</taxon>
        <taxon>Pseudomonadati</taxon>
        <taxon>Pseudomonadota</taxon>
        <taxon>Gammaproteobacteria</taxon>
        <taxon>Chromatiales</taxon>
        <taxon>Chromatiaceae</taxon>
        <taxon>Rheinheimera</taxon>
    </lineage>
</organism>
<dbReference type="GO" id="GO:0008836">
    <property type="term" value="F:diaminopimelate decarboxylase activity"/>
    <property type="evidence" value="ECO:0007669"/>
    <property type="project" value="UniProtKB-UniRule"/>
</dbReference>
<comment type="catalytic activity">
    <reaction evidence="7 12 14">
        <text>meso-2,6-diaminopimelate + H(+) = L-lysine + CO2</text>
        <dbReference type="Rhea" id="RHEA:15101"/>
        <dbReference type="ChEBI" id="CHEBI:15378"/>
        <dbReference type="ChEBI" id="CHEBI:16526"/>
        <dbReference type="ChEBI" id="CHEBI:32551"/>
        <dbReference type="ChEBI" id="CHEBI:57791"/>
        <dbReference type="EC" id="4.1.1.20"/>
    </reaction>
</comment>
<dbReference type="InterPro" id="IPR029066">
    <property type="entry name" value="PLP-binding_barrel"/>
</dbReference>
<dbReference type="PRINTS" id="PR01181">
    <property type="entry name" value="DAPDCRBXLASE"/>
</dbReference>
<feature type="binding site" evidence="12">
    <location>
        <position position="347"/>
    </location>
    <ligand>
        <name>substrate</name>
    </ligand>
</feature>
<name>A0A1H6NBN1_9GAMM</name>
<dbReference type="UniPathway" id="UPA00034">
    <property type="reaction ID" value="UER00027"/>
</dbReference>
<feature type="modified residue" description="N6-(pyridoxal phosphate)lysine" evidence="12 13">
    <location>
        <position position="94"/>
    </location>
</feature>
<dbReference type="CDD" id="cd06828">
    <property type="entry name" value="PLPDE_III_DapDC"/>
    <property type="match status" value="1"/>
</dbReference>
<dbReference type="InterPro" id="IPR002986">
    <property type="entry name" value="DAP_deCOOHase_LysA"/>
</dbReference>
<dbReference type="EMBL" id="FNXF01000024">
    <property type="protein sequence ID" value="SEI12347.1"/>
    <property type="molecule type" value="Genomic_DNA"/>
</dbReference>
<dbReference type="Gene3D" id="2.40.37.10">
    <property type="entry name" value="Lyase, Ornithine Decarboxylase, Chain A, domain 1"/>
    <property type="match status" value="1"/>
</dbReference>
<evidence type="ECO:0000256" key="2">
    <source>
        <dbReference type="ARBA" id="ARBA00022605"/>
    </source>
</evidence>
<evidence type="ECO:0000256" key="1">
    <source>
        <dbReference type="ARBA" id="ARBA00001933"/>
    </source>
</evidence>
<dbReference type="PROSITE" id="PS00878">
    <property type="entry name" value="ODR_DC_2_1"/>
    <property type="match status" value="1"/>
</dbReference>
<dbReference type="FunFam" id="3.20.20.10:FF:000003">
    <property type="entry name" value="Diaminopimelate decarboxylase"/>
    <property type="match status" value="1"/>
</dbReference>
<feature type="domain" description="Orn/DAP/Arg decarboxylase 2 N-terminal" evidence="16">
    <location>
        <begin position="70"/>
        <end position="315"/>
    </location>
</feature>
<dbReference type="EC" id="4.1.1.20" evidence="10 12"/>
<dbReference type="InterPro" id="IPR022643">
    <property type="entry name" value="De-COase2_C"/>
</dbReference>
<dbReference type="Gene3D" id="3.20.20.10">
    <property type="entry name" value="Alanine racemase"/>
    <property type="match status" value="1"/>
</dbReference>
<feature type="binding site" evidence="12">
    <location>
        <position position="379"/>
    </location>
    <ligand>
        <name>substrate</name>
    </ligand>
</feature>
<dbReference type="Proteomes" id="UP000199371">
    <property type="component" value="Unassembled WGS sequence"/>
</dbReference>
<keyword evidence="3 12" id="KW-0210">Decarboxylase</keyword>
<dbReference type="AlphaFoldDB" id="A0A1H6NBN1"/>